<sequence>MTTSMEDSTMFSLKHYTDILSSHNPTITSPPLYYYADECSSTMDIAQIIQYFQQPFSIVLAEQQSAGKGTKSRSWHSSTLGNIYCSFVIRQVNSVNHLEGEELSSWLNKVRMSLSASVCHAIRSIGCSSAFIKWPNDILLGQKKACGILQTASNVTLPPHTPASDELIQAIKFHCIHSPSSQHEVSSFGPWSTTLGFGINVNSVWTDCPDKDGTGELLSSKATSVRDTLGREVSREEILAQVVAKMTELLSQSREQVRRCYLECDGTLGKVISVFPQGFEKGNSFLARAEDYTLDGQLLASSDISSSHILDSEEVSIRFNQTEDSPAPKISTPQIPLTFQWSEPGSDFSVAKSIRRTVFVDEQKFSCENEFDATDALAYHVVGFSEGQPACCARVFFDGDNKTDLVVGRVAVMMPFRKGGTGRQLMNEVERKGKELGATRLVLGAQKRIKDFYLRLGYQIVGEEYFDEYCAHLHMVKEIEKS</sequence>
<dbReference type="InterPro" id="IPR004143">
    <property type="entry name" value="BPL_LPL_catalytic"/>
</dbReference>
<dbReference type="PANTHER" id="PTHR12835">
    <property type="entry name" value="BIOTIN PROTEIN LIGASE"/>
    <property type="match status" value="1"/>
</dbReference>
<comment type="caution">
    <text evidence="2">The sequence shown here is derived from an EMBL/GenBank/DDBJ whole genome shotgun (WGS) entry which is preliminary data.</text>
</comment>
<evidence type="ECO:0000313" key="3">
    <source>
        <dbReference type="Proteomes" id="UP001281761"/>
    </source>
</evidence>
<dbReference type="SUPFAM" id="SSF55729">
    <property type="entry name" value="Acyl-CoA N-acyltransferases (Nat)"/>
    <property type="match status" value="1"/>
</dbReference>
<dbReference type="Proteomes" id="UP001281761">
    <property type="component" value="Unassembled WGS sequence"/>
</dbReference>
<dbReference type="Pfam" id="PF13673">
    <property type="entry name" value="Acetyltransf_10"/>
    <property type="match status" value="1"/>
</dbReference>
<organism evidence="2 3">
    <name type="scientific">Blattamonas nauphoetae</name>
    <dbReference type="NCBI Taxonomy" id="2049346"/>
    <lineage>
        <taxon>Eukaryota</taxon>
        <taxon>Metamonada</taxon>
        <taxon>Preaxostyla</taxon>
        <taxon>Oxymonadida</taxon>
        <taxon>Blattamonas</taxon>
    </lineage>
</organism>
<feature type="domain" description="N-acetyltransferase" evidence="1">
    <location>
        <begin position="337"/>
        <end position="480"/>
    </location>
</feature>
<keyword evidence="3" id="KW-1185">Reference proteome</keyword>
<dbReference type="PANTHER" id="PTHR12835:SF5">
    <property type="entry name" value="BIOTIN--PROTEIN LIGASE"/>
    <property type="match status" value="1"/>
</dbReference>
<accession>A0ABQ9XJE6</accession>
<keyword evidence="2" id="KW-0808">Transferase</keyword>
<protein>
    <submittedName>
        <fullName evidence="2">GNAT family N-acetyltransferase</fullName>
        <ecNumber evidence="2">2.3.1.-</ecNumber>
    </submittedName>
</protein>
<proteinExistence type="predicted"/>
<dbReference type="Gene3D" id="3.40.630.30">
    <property type="match status" value="1"/>
</dbReference>
<dbReference type="Pfam" id="PF03099">
    <property type="entry name" value="BPL_LplA_LipB"/>
    <property type="match status" value="1"/>
</dbReference>
<dbReference type="EC" id="2.3.1.-" evidence="2"/>
<evidence type="ECO:0000313" key="2">
    <source>
        <dbReference type="EMBL" id="KAK2952553.1"/>
    </source>
</evidence>
<dbReference type="EMBL" id="JARBJD010000102">
    <property type="protein sequence ID" value="KAK2952553.1"/>
    <property type="molecule type" value="Genomic_DNA"/>
</dbReference>
<dbReference type="CDD" id="cd04301">
    <property type="entry name" value="NAT_SF"/>
    <property type="match status" value="1"/>
</dbReference>
<evidence type="ECO:0000259" key="1">
    <source>
        <dbReference type="PROSITE" id="PS51186"/>
    </source>
</evidence>
<dbReference type="GO" id="GO:0016746">
    <property type="term" value="F:acyltransferase activity"/>
    <property type="evidence" value="ECO:0007669"/>
    <property type="project" value="UniProtKB-KW"/>
</dbReference>
<dbReference type="SUPFAM" id="SSF55681">
    <property type="entry name" value="Class II aaRS and biotin synthetases"/>
    <property type="match status" value="1"/>
</dbReference>
<dbReference type="InterPro" id="IPR045864">
    <property type="entry name" value="aa-tRNA-synth_II/BPL/LPL"/>
</dbReference>
<dbReference type="PROSITE" id="PS51186">
    <property type="entry name" value="GNAT"/>
    <property type="match status" value="1"/>
</dbReference>
<dbReference type="Gene3D" id="3.30.930.10">
    <property type="entry name" value="Bira Bifunctional Protein, Domain 2"/>
    <property type="match status" value="1"/>
</dbReference>
<keyword evidence="2" id="KW-0012">Acyltransferase</keyword>
<reference evidence="2 3" key="1">
    <citation type="journal article" date="2022" name="bioRxiv">
        <title>Genomics of Preaxostyla Flagellates Illuminates Evolutionary Transitions and the Path Towards Mitochondrial Loss.</title>
        <authorList>
            <person name="Novak L.V.F."/>
            <person name="Treitli S.C."/>
            <person name="Pyrih J."/>
            <person name="Halakuc P."/>
            <person name="Pipaliya S.V."/>
            <person name="Vacek V."/>
            <person name="Brzon O."/>
            <person name="Soukal P."/>
            <person name="Eme L."/>
            <person name="Dacks J.B."/>
            <person name="Karnkowska A."/>
            <person name="Elias M."/>
            <person name="Hampl V."/>
        </authorList>
    </citation>
    <scope>NUCLEOTIDE SEQUENCE [LARGE SCALE GENOMIC DNA]</scope>
    <source>
        <strain evidence="2">NAU3</strain>
        <tissue evidence="2">Gut</tissue>
    </source>
</reference>
<dbReference type="InterPro" id="IPR016181">
    <property type="entry name" value="Acyl_CoA_acyltransferase"/>
</dbReference>
<name>A0ABQ9XJE6_9EUKA</name>
<dbReference type="InterPro" id="IPR000182">
    <property type="entry name" value="GNAT_dom"/>
</dbReference>
<gene>
    <name evidence="2" type="ORF">BLNAU_12519</name>
</gene>